<dbReference type="Proteomes" id="UP000035088">
    <property type="component" value="Unassembled WGS sequence"/>
</dbReference>
<comment type="caution">
    <text evidence="1">The sequence shown here is derived from an EMBL/GenBank/DDBJ whole genome shotgun (WGS) entry which is preliminary data.</text>
</comment>
<dbReference type="RefSeq" id="WP_007320346.1">
    <property type="nucleotide sequence ID" value="NZ_BAEE01000006.1"/>
</dbReference>
<evidence type="ECO:0000313" key="1">
    <source>
        <dbReference type="EMBL" id="GAB08266.1"/>
    </source>
</evidence>
<dbReference type="EMBL" id="BAEE01000006">
    <property type="protein sequence ID" value="GAB08266.1"/>
    <property type="molecule type" value="Genomic_DNA"/>
</dbReference>
<name>G7GXE1_9ACTN</name>
<accession>G7GXE1</accession>
<dbReference type="OrthoDB" id="3224382at2"/>
<evidence type="ECO:0000313" key="2">
    <source>
        <dbReference type="Proteomes" id="UP000035088"/>
    </source>
</evidence>
<sequence>MRSEALEAYYREDRRRSECAEALFAERDWVFRVDPALDRWSADLFGSGVDGHAFDDTSRPAWAAALGLPADTLRWGVWDELVERAVAAQMIVLPCPGRIAGAFSTRDHLTEQTTGSGYAFYPAFSDEFFVKAGAAISYAEQNACPATGPAAASAWIRTLVGTFDSPRPGCAQAGREWWEANFPDDSPYRRQ</sequence>
<proteinExistence type="predicted"/>
<protein>
    <submittedName>
        <fullName evidence="1">Uncharacterized protein</fullName>
    </submittedName>
</protein>
<dbReference type="STRING" id="1073574.GOARA_006_00250"/>
<reference evidence="1 2" key="1">
    <citation type="submission" date="2011-11" db="EMBL/GenBank/DDBJ databases">
        <title>Whole genome shotgun sequence of Gordonia araii NBRC 100433.</title>
        <authorList>
            <person name="Yoshida Y."/>
            <person name="Hosoyama A."/>
            <person name="Tsuchikane K."/>
            <person name="Katsumata H."/>
            <person name="Yamazaki S."/>
            <person name="Fujita N."/>
        </authorList>
    </citation>
    <scope>NUCLEOTIDE SEQUENCE [LARGE SCALE GENOMIC DNA]</scope>
    <source>
        <strain evidence="1 2">NBRC 100433</strain>
    </source>
</reference>
<dbReference type="AlphaFoldDB" id="G7GXE1"/>
<gene>
    <name evidence="1" type="ORF">GOARA_006_00250</name>
</gene>
<keyword evidence="2" id="KW-1185">Reference proteome</keyword>
<organism evidence="1 2">
    <name type="scientific">Gordonia araii NBRC 100433</name>
    <dbReference type="NCBI Taxonomy" id="1073574"/>
    <lineage>
        <taxon>Bacteria</taxon>
        <taxon>Bacillati</taxon>
        <taxon>Actinomycetota</taxon>
        <taxon>Actinomycetes</taxon>
        <taxon>Mycobacteriales</taxon>
        <taxon>Gordoniaceae</taxon>
        <taxon>Gordonia</taxon>
    </lineage>
</organism>